<name>A0ABD5R1J5_9EURY</name>
<gene>
    <name evidence="2" type="ORF">ACFPM1_08465</name>
</gene>
<feature type="compositionally biased region" description="Polar residues" evidence="1">
    <location>
        <begin position="87"/>
        <end position="98"/>
    </location>
</feature>
<organism evidence="2 3">
    <name type="scientific">Halorubrum rubrum</name>
    <dbReference type="NCBI Taxonomy" id="1126240"/>
    <lineage>
        <taxon>Archaea</taxon>
        <taxon>Methanobacteriati</taxon>
        <taxon>Methanobacteriota</taxon>
        <taxon>Stenosarchaea group</taxon>
        <taxon>Halobacteria</taxon>
        <taxon>Halobacteriales</taxon>
        <taxon>Haloferacaceae</taxon>
        <taxon>Halorubrum</taxon>
    </lineage>
</organism>
<dbReference type="EMBL" id="JBHSKY010000007">
    <property type="protein sequence ID" value="MFC5278784.1"/>
    <property type="molecule type" value="Genomic_DNA"/>
</dbReference>
<sequence length="159" mass="17830">MVDGDTIEVEFPNGETDTVRLLGVDTPATSMDAVTPREFERIPETTAGRYHLYEWGEKATRHARAELADEEVRIAVDEGADRRGSDRSSIGTPRIRSNNTMDIRCTPIRFGMLWRTMRPKTTDAGEEVYECFECGSRSETAGRCDCGGELLHLGRSRDL</sequence>
<dbReference type="RefSeq" id="WP_303653050.1">
    <property type="nucleotide sequence ID" value="NZ_JANHDM010000003.1"/>
</dbReference>
<keyword evidence="3" id="KW-1185">Reference proteome</keyword>
<feature type="region of interest" description="Disordered" evidence="1">
    <location>
        <begin position="78"/>
        <end position="98"/>
    </location>
</feature>
<dbReference type="InterPro" id="IPR035437">
    <property type="entry name" value="SNase_OB-fold_sf"/>
</dbReference>
<protein>
    <submittedName>
        <fullName evidence="2">Uncharacterized protein</fullName>
    </submittedName>
</protein>
<reference evidence="2 3" key="1">
    <citation type="journal article" date="2019" name="Int. J. Syst. Evol. Microbiol.">
        <title>The Global Catalogue of Microorganisms (GCM) 10K type strain sequencing project: providing services to taxonomists for standard genome sequencing and annotation.</title>
        <authorList>
            <consortium name="The Broad Institute Genomics Platform"/>
            <consortium name="The Broad Institute Genome Sequencing Center for Infectious Disease"/>
            <person name="Wu L."/>
            <person name="Ma J."/>
        </authorList>
    </citation>
    <scope>NUCLEOTIDE SEQUENCE [LARGE SCALE GENOMIC DNA]</scope>
    <source>
        <strain evidence="2 3">CGMCC 1.12124</strain>
    </source>
</reference>
<proteinExistence type="predicted"/>
<accession>A0ABD5R1J5</accession>
<comment type="caution">
    <text evidence="2">The sequence shown here is derived from an EMBL/GenBank/DDBJ whole genome shotgun (WGS) entry which is preliminary data.</text>
</comment>
<evidence type="ECO:0000256" key="1">
    <source>
        <dbReference type="SAM" id="MobiDB-lite"/>
    </source>
</evidence>
<dbReference type="SUPFAM" id="SSF50199">
    <property type="entry name" value="Staphylococcal nuclease"/>
    <property type="match status" value="1"/>
</dbReference>
<dbReference type="AlphaFoldDB" id="A0ABD5R1J5"/>
<dbReference type="Proteomes" id="UP001596118">
    <property type="component" value="Unassembled WGS sequence"/>
</dbReference>
<dbReference type="Gene3D" id="2.40.50.90">
    <property type="match status" value="1"/>
</dbReference>
<evidence type="ECO:0000313" key="3">
    <source>
        <dbReference type="Proteomes" id="UP001596118"/>
    </source>
</evidence>
<evidence type="ECO:0000313" key="2">
    <source>
        <dbReference type="EMBL" id="MFC5278784.1"/>
    </source>
</evidence>